<reference evidence="1 2" key="1">
    <citation type="journal article" date="2018" name="Front. Microbiol.">
        <title>Jumbo Bacteriophages Are Represented Within an Increasing Diversity of Environmental Viruses Infecting the Emerging Phytopathogen, Dickeya solani.</title>
        <authorList>
            <person name="Day A.W."/>
            <person name="Ahn J."/>
            <person name="Salmond G.P.C."/>
        </authorList>
    </citation>
    <scope>NUCLEOTIDE SEQUENCE [LARGE SCALE GENOMIC DNA]</scope>
</reference>
<proteinExistence type="predicted"/>
<dbReference type="EMBL" id="MH460460">
    <property type="protein sequence ID" value="AXG66676.1"/>
    <property type="molecule type" value="Genomic_DNA"/>
</dbReference>
<accession>A0A384ZWR4</accession>
<gene>
    <name evidence="1" type="ORF">JA13_273</name>
</gene>
<name>A0A384ZWR4_9CAUD</name>
<evidence type="ECO:0000313" key="2">
    <source>
        <dbReference type="Proteomes" id="UP000263742"/>
    </source>
</evidence>
<organism evidence="1 2">
    <name type="scientific">Dickeya phage vB_DsoM_JA13</name>
    <dbReference type="NCBI Taxonomy" id="2283030"/>
    <lineage>
        <taxon>Viruses</taxon>
        <taxon>Duplodnaviria</taxon>
        <taxon>Heunggongvirae</taxon>
        <taxon>Uroviricota</taxon>
        <taxon>Caudoviricetes</taxon>
        <taxon>Salmondvirus</taxon>
        <taxon>Salmondvirus JA11</taxon>
    </lineage>
</organism>
<sequence length="33" mass="4298">MSLKKFIRTVRFRFNNWRMRRLHKQCDKLMTKK</sequence>
<evidence type="ECO:0000313" key="1">
    <source>
        <dbReference type="EMBL" id="AXG66676.1"/>
    </source>
</evidence>
<dbReference type="Proteomes" id="UP000263742">
    <property type="component" value="Segment"/>
</dbReference>
<protein>
    <submittedName>
        <fullName evidence="1">Uncharacterized protein</fullName>
    </submittedName>
</protein>